<evidence type="ECO:0000313" key="3">
    <source>
        <dbReference type="EMBL" id="MPC80940.1"/>
    </source>
</evidence>
<reference evidence="3 4" key="1">
    <citation type="submission" date="2019-05" db="EMBL/GenBank/DDBJ databases">
        <title>Another draft genome of Portunus trituberculatus and its Hox gene families provides insights of decapod evolution.</title>
        <authorList>
            <person name="Jeong J.-H."/>
            <person name="Song I."/>
            <person name="Kim S."/>
            <person name="Choi T."/>
            <person name="Kim D."/>
            <person name="Ryu S."/>
            <person name="Kim W."/>
        </authorList>
    </citation>
    <scope>NUCLEOTIDE SEQUENCE [LARGE SCALE GENOMIC DNA]</scope>
    <source>
        <tissue evidence="3">Muscle</tissue>
    </source>
</reference>
<keyword evidence="4" id="KW-1185">Reference proteome</keyword>
<proteinExistence type="predicted"/>
<feature type="signal peptide" evidence="2">
    <location>
        <begin position="1"/>
        <end position="21"/>
    </location>
</feature>
<sequence length="99" mass="10062">MTVVMVAMVVVVVVAVVVVGASPSCVRGVDNETTPNVMARHREIPTVPSLALMESPKSNKVFVADIISPRELRRVPAGGGGGGGGGGKEGKATRNIVGL</sequence>
<comment type="caution">
    <text evidence="3">The sequence shown here is derived from an EMBL/GenBank/DDBJ whole genome shotgun (WGS) entry which is preliminary data.</text>
</comment>
<dbReference type="Proteomes" id="UP000324222">
    <property type="component" value="Unassembled WGS sequence"/>
</dbReference>
<protein>
    <recommendedName>
        <fullName evidence="5">Secreted protein</fullName>
    </recommendedName>
</protein>
<gene>
    <name evidence="3" type="ORF">E2C01_075538</name>
</gene>
<evidence type="ECO:0000256" key="1">
    <source>
        <dbReference type="SAM" id="MobiDB-lite"/>
    </source>
</evidence>
<evidence type="ECO:0000313" key="4">
    <source>
        <dbReference type="Proteomes" id="UP000324222"/>
    </source>
</evidence>
<organism evidence="3 4">
    <name type="scientific">Portunus trituberculatus</name>
    <name type="common">Swimming crab</name>
    <name type="synonym">Neptunus trituberculatus</name>
    <dbReference type="NCBI Taxonomy" id="210409"/>
    <lineage>
        <taxon>Eukaryota</taxon>
        <taxon>Metazoa</taxon>
        <taxon>Ecdysozoa</taxon>
        <taxon>Arthropoda</taxon>
        <taxon>Crustacea</taxon>
        <taxon>Multicrustacea</taxon>
        <taxon>Malacostraca</taxon>
        <taxon>Eumalacostraca</taxon>
        <taxon>Eucarida</taxon>
        <taxon>Decapoda</taxon>
        <taxon>Pleocyemata</taxon>
        <taxon>Brachyura</taxon>
        <taxon>Eubrachyura</taxon>
        <taxon>Portunoidea</taxon>
        <taxon>Portunidae</taxon>
        <taxon>Portuninae</taxon>
        <taxon>Portunus</taxon>
    </lineage>
</organism>
<feature type="region of interest" description="Disordered" evidence="1">
    <location>
        <begin position="74"/>
        <end position="99"/>
    </location>
</feature>
<dbReference type="EMBL" id="VSRR010055466">
    <property type="protein sequence ID" value="MPC80940.1"/>
    <property type="molecule type" value="Genomic_DNA"/>
</dbReference>
<feature type="chain" id="PRO_5023077834" description="Secreted protein" evidence="2">
    <location>
        <begin position="22"/>
        <end position="99"/>
    </location>
</feature>
<evidence type="ECO:0000256" key="2">
    <source>
        <dbReference type="SAM" id="SignalP"/>
    </source>
</evidence>
<keyword evidence="2" id="KW-0732">Signal</keyword>
<dbReference type="AlphaFoldDB" id="A0A5B7I8U3"/>
<accession>A0A5B7I8U3</accession>
<name>A0A5B7I8U3_PORTR</name>
<feature type="compositionally biased region" description="Gly residues" evidence="1">
    <location>
        <begin position="77"/>
        <end position="87"/>
    </location>
</feature>
<evidence type="ECO:0008006" key="5">
    <source>
        <dbReference type="Google" id="ProtNLM"/>
    </source>
</evidence>